<comment type="caution">
    <text evidence="2">The sequence shown here is derived from an EMBL/GenBank/DDBJ whole genome shotgun (WGS) entry which is preliminary data.</text>
</comment>
<protein>
    <submittedName>
        <fullName evidence="2">Ribonuclease H-like domain-containing protein</fullName>
    </submittedName>
</protein>
<dbReference type="EMBL" id="BQNB010012062">
    <property type="protein sequence ID" value="GJS98683.1"/>
    <property type="molecule type" value="Genomic_DNA"/>
</dbReference>
<dbReference type="Pfam" id="PF22936">
    <property type="entry name" value="Pol_BBD"/>
    <property type="match status" value="1"/>
</dbReference>
<evidence type="ECO:0000313" key="2">
    <source>
        <dbReference type="EMBL" id="GJS98683.1"/>
    </source>
</evidence>
<keyword evidence="3" id="KW-1185">Reference proteome</keyword>
<dbReference type="InterPro" id="IPR054722">
    <property type="entry name" value="PolX-like_BBD"/>
</dbReference>
<organism evidence="2 3">
    <name type="scientific">Tanacetum coccineum</name>
    <dbReference type="NCBI Taxonomy" id="301880"/>
    <lineage>
        <taxon>Eukaryota</taxon>
        <taxon>Viridiplantae</taxon>
        <taxon>Streptophyta</taxon>
        <taxon>Embryophyta</taxon>
        <taxon>Tracheophyta</taxon>
        <taxon>Spermatophyta</taxon>
        <taxon>Magnoliopsida</taxon>
        <taxon>eudicotyledons</taxon>
        <taxon>Gunneridae</taxon>
        <taxon>Pentapetalae</taxon>
        <taxon>asterids</taxon>
        <taxon>campanulids</taxon>
        <taxon>Asterales</taxon>
        <taxon>Asteraceae</taxon>
        <taxon>Asteroideae</taxon>
        <taxon>Anthemideae</taxon>
        <taxon>Anthemidinae</taxon>
        <taxon>Tanacetum</taxon>
    </lineage>
</organism>
<name>A0ABQ5A9H1_9ASTR</name>
<accession>A0ABQ5A9H1</accession>
<evidence type="ECO:0000313" key="3">
    <source>
        <dbReference type="Proteomes" id="UP001151760"/>
    </source>
</evidence>
<dbReference type="Proteomes" id="UP001151760">
    <property type="component" value="Unassembled WGS sequence"/>
</dbReference>
<sequence>MDTGSSSHLNSSVNNLSTIFNSRIYPSVLVGDGKSIHVTNTGHNTLPTPYRTLHINNVLITPNIVKNLISIGQHGRPLSSPRLRYPQAFLILVPRPPDANIVRSMCLFRHKYNADGTLSRYKARLVANSSTQLQGADTAYLLLYVDDIVLTASSSDLLQQIITSLHAEFSMTDLGFT</sequence>
<reference evidence="2" key="1">
    <citation type="journal article" date="2022" name="Int. J. Mol. Sci.">
        <title>Draft Genome of Tanacetum Coccineum: Genomic Comparison of Closely Related Tanacetum-Family Plants.</title>
        <authorList>
            <person name="Yamashiro T."/>
            <person name="Shiraishi A."/>
            <person name="Nakayama K."/>
            <person name="Satake H."/>
        </authorList>
    </citation>
    <scope>NUCLEOTIDE SEQUENCE</scope>
</reference>
<proteinExistence type="predicted"/>
<gene>
    <name evidence="2" type="ORF">Tco_0819853</name>
</gene>
<evidence type="ECO:0000259" key="1">
    <source>
        <dbReference type="Pfam" id="PF22936"/>
    </source>
</evidence>
<feature type="domain" description="Retrovirus-related Pol polyprotein from transposon TNT 1-94-like beta-barrel" evidence="1">
    <location>
        <begin position="1"/>
        <end position="73"/>
    </location>
</feature>
<reference evidence="2" key="2">
    <citation type="submission" date="2022-01" db="EMBL/GenBank/DDBJ databases">
        <authorList>
            <person name="Yamashiro T."/>
            <person name="Shiraishi A."/>
            <person name="Satake H."/>
            <person name="Nakayama K."/>
        </authorList>
    </citation>
    <scope>NUCLEOTIDE SEQUENCE</scope>
</reference>